<dbReference type="AlphaFoldDB" id="M0ML30"/>
<dbReference type="RefSeq" id="WP_004052928.1">
    <property type="nucleotide sequence ID" value="NZ_AOMC01000091.1"/>
</dbReference>
<dbReference type="PATRIC" id="fig|931277.6.peg.1260"/>
<dbReference type="eggNOG" id="arCOG10302">
    <property type="taxonomic scope" value="Archaea"/>
</dbReference>
<evidence type="ECO:0000313" key="1">
    <source>
        <dbReference type="EMBL" id="EMA46407.1"/>
    </source>
</evidence>
<gene>
    <name evidence="1" type="ORF">C448_06488</name>
</gene>
<dbReference type="EMBL" id="AOMC01000091">
    <property type="protein sequence ID" value="EMA46407.1"/>
    <property type="molecule type" value="Genomic_DNA"/>
</dbReference>
<dbReference type="Proteomes" id="UP000011568">
    <property type="component" value="Unassembled WGS sequence"/>
</dbReference>
<comment type="caution">
    <text evidence="1">The sequence shown here is derived from an EMBL/GenBank/DDBJ whole genome shotgun (WGS) entry which is preliminary data.</text>
</comment>
<protein>
    <recommendedName>
        <fullName evidence="3">Small CPxCG-related zinc finger protein</fullName>
    </recommendedName>
</protein>
<accession>M0ML30</accession>
<evidence type="ECO:0008006" key="3">
    <source>
        <dbReference type="Google" id="ProtNLM"/>
    </source>
</evidence>
<keyword evidence="2" id="KW-1185">Reference proteome</keyword>
<organism evidence="1 2">
    <name type="scientific">Halococcus morrhuae DSM 1307</name>
    <dbReference type="NCBI Taxonomy" id="931277"/>
    <lineage>
        <taxon>Archaea</taxon>
        <taxon>Methanobacteriati</taxon>
        <taxon>Methanobacteriota</taxon>
        <taxon>Stenosarchaea group</taxon>
        <taxon>Halobacteria</taxon>
        <taxon>Halobacteriales</taxon>
        <taxon>Halococcaceae</taxon>
        <taxon>Halococcus</taxon>
    </lineage>
</organism>
<name>M0ML30_HALMO</name>
<dbReference type="STRING" id="931277.C448_06488"/>
<proteinExistence type="predicted"/>
<dbReference type="OrthoDB" id="172011at2157"/>
<evidence type="ECO:0000313" key="2">
    <source>
        <dbReference type="Proteomes" id="UP000011568"/>
    </source>
</evidence>
<reference evidence="1 2" key="1">
    <citation type="journal article" date="2014" name="PLoS Genet.">
        <title>Phylogenetically driven sequencing of extremely halophilic archaea reveals strategies for static and dynamic osmo-response.</title>
        <authorList>
            <person name="Becker E.A."/>
            <person name="Seitzer P.M."/>
            <person name="Tritt A."/>
            <person name="Larsen D."/>
            <person name="Krusor M."/>
            <person name="Yao A.I."/>
            <person name="Wu D."/>
            <person name="Madern D."/>
            <person name="Eisen J.A."/>
            <person name="Darling A.E."/>
            <person name="Facciotti M.T."/>
        </authorList>
    </citation>
    <scope>NUCLEOTIDE SEQUENCE [LARGE SCALE GENOMIC DNA]</scope>
    <source>
        <strain evidence="1 2">DSM 1307</strain>
    </source>
</reference>
<sequence>MSHTPERPKLYVCTGCQSVHAGTVSGGPEDHRYDAPGECAACGSTEFVEMEDYPHFG</sequence>